<dbReference type="HOGENOM" id="CLU_1657946_0_0_0"/>
<reference evidence="1 2" key="1">
    <citation type="journal article" date="2005" name="Science">
        <title>Genome sequence of the PCE-dechlorinating bacterium Dehalococcoides ethenogenes.</title>
        <authorList>
            <person name="Seshadri R."/>
            <person name="Adrian L."/>
            <person name="Fouts D.E."/>
            <person name="Eisen J.A."/>
            <person name="Phillippy A.M."/>
            <person name="Methe B.A."/>
            <person name="Ward N.L."/>
            <person name="Nelson W.C."/>
            <person name="Deboy R.T."/>
            <person name="Khouri H.M."/>
            <person name="Kolonay J.F."/>
            <person name="Dodson R.J."/>
            <person name="Daugherty S.C."/>
            <person name="Brinkac L.M."/>
            <person name="Sullivan S.A."/>
            <person name="Madupu R."/>
            <person name="Nelson K.E."/>
            <person name="Kang K.H."/>
            <person name="Impraim M."/>
            <person name="Tran K."/>
            <person name="Robinson J.M."/>
            <person name="Forberger H.A."/>
            <person name="Fraser C.M."/>
            <person name="Zinder S.H."/>
            <person name="Heidelberg J.F."/>
        </authorList>
    </citation>
    <scope>NUCLEOTIDE SEQUENCE [LARGE SCALE GENOMIC DNA]</scope>
    <source>
        <strain evidence="2">ATCC BAA-2266 / KCTC 15142 / 195</strain>
    </source>
</reference>
<gene>
    <name evidence="1" type="ordered locus">DET0161</name>
</gene>
<dbReference type="AlphaFoldDB" id="Q3ZA39"/>
<dbReference type="KEGG" id="det:DET0161"/>
<accession>Q3ZA39</accession>
<sequence>MVKALLLKREKALIDDWISRFMDFSDIIALASGSDVAPSEQDEIRYYRFREWFMRRESAFLPLWWKYIEDQNAESGGRTGNDFEPDAKESAAFVNNPFGNYYHPKSLVQTFVHLGLQKANTNWESCDDQAGDMRTVLIGVIGVAVEFHQWAFGTTRSVD</sequence>
<protein>
    <submittedName>
        <fullName evidence="1">Conserved domain protein</fullName>
    </submittedName>
</protein>
<evidence type="ECO:0000313" key="2">
    <source>
        <dbReference type="Proteomes" id="UP000008289"/>
    </source>
</evidence>
<dbReference type="Proteomes" id="UP000008289">
    <property type="component" value="Chromosome"/>
</dbReference>
<organism evidence="1 2">
    <name type="scientific">Dehalococcoides mccartyi (strain ATCC BAA-2266 / KCTC 15142 / 195)</name>
    <name type="common">Dehalococcoides ethenogenes (strain 195)</name>
    <dbReference type="NCBI Taxonomy" id="243164"/>
    <lineage>
        <taxon>Bacteria</taxon>
        <taxon>Bacillati</taxon>
        <taxon>Chloroflexota</taxon>
        <taxon>Dehalococcoidia</taxon>
        <taxon>Dehalococcoidales</taxon>
        <taxon>Dehalococcoidaceae</taxon>
        <taxon>Dehalococcoides</taxon>
    </lineage>
</organism>
<dbReference type="GeneID" id="3230453"/>
<name>Q3ZA39_DEHM1</name>
<dbReference type="EMBL" id="CP000027">
    <property type="protein sequence ID" value="AAW40488.1"/>
    <property type="molecule type" value="Genomic_DNA"/>
</dbReference>
<dbReference type="InParanoid" id="Q3ZA39"/>
<evidence type="ECO:0000313" key="1">
    <source>
        <dbReference type="EMBL" id="AAW40488.1"/>
    </source>
</evidence>
<keyword evidence="2" id="KW-1185">Reference proteome</keyword>
<proteinExistence type="predicted"/>
<dbReference type="RefSeq" id="WP_010935965.1">
    <property type="nucleotide sequence ID" value="NC_002936.3"/>
</dbReference>